<comment type="caution">
    <text evidence="1">The sequence shown here is derived from an EMBL/GenBank/DDBJ whole genome shotgun (WGS) entry which is preliminary data.</text>
</comment>
<evidence type="ECO:0000313" key="2">
    <source>
        <dbReference type="Proteomes" id="UP000821845"/>
    </source>
</evidence>
<keyword evidence="2" id="KW-1185">Reference proteome</keyword>
<gene>
    <name evidence="1" type="ORF">HPB50_021154</name>
</gene>
<protein>
    <submittedName>
        <fullName evidence="1">Uncharacterized protein</fullName>
    </submittedName>
</protein>
<proteinExistence type="predicted"/>
<name>A0ACB7SA64_HYAAI</name>
<organism evidence="1 2">
    <name type="scientific">Hyalomma asiaticum</name>
    <name type="common">Tick</name>
    <dbReference type="NCBI Taxonomy" id="266040"/>
    <lineage>
        <taxon>Eukaryota</taxon>
        <taxon>Metazoa</taxon>
        <taxon>Ecdysozoa</taxon>
        <taxon>Arthropoda</taxon>
        <taxon>Chelicerata</taxon>
        <taxon>Arachnida</taxon>
        <taxon>Acari</taxon>
        <taxon>Parasitiformes</taxon>
        <taxon>Ixodida</taxon>
        <taxon>Ixodoidea</taxon>
        <taxon>Ixodidae</taxon>
        <taxon>Hyalomminae</taxon>
        <taxon>Hyalomma</taxon>
    </lineage>
</organism>
<reference evidence="1" key="1">
    <citation type="submission" date="2020-05" db="EMBL/GenBank/DDBJ databases">
        <title>Large-scale comparative analyses of tick genomes elucidate their genetic diversity and vector capacities.</title>
        <authorList>
            <person name="Jia N."/>
            <person name="Wang J."/>
            <person name="Shi W."/>
            <person name="Du L."/>
            <person name="Sun Y."/>
            <person name="Zhan W."/>
            <person name="Jiang J."/>
            <person name="Wang Q."/>
            <person name="Zhang B."/>
            <person name="Ji P."/>
            <person name="Sakyi L.B."/>
            <person name="Cui X."/>
            <person name="Yuan T."/>
            <person name="Jiang B."/>
            <person name="Yang W."/>
            <person name="Lam T.T.-Y."/>
            <person name="Chang Q."/>
            <person name="Ding S."/>
            <person name="Wang X."/>
            <person name="Zhu J."/>
            <person name="Ruan X."/>
            <person name="Zhao L."/>
            <person name="Wei J."/>
            <person name="Que T."/>
            <person name="Du C."/>
            <person name="Cheng J."/>
            <person name="Dai P."/>
            <person name="Han X."/>
            <person name="Huang E."/>
            <person name="Gao Y."/>
            <person name="Liu J."/>
            <person name="Shao H."/>
            <person name="Ye R."/>
            <person name="Li L."/>
            <person name="Wei W."/>
            <person name="Wang X."/>
            <person name="Wang C."/>
            <person name="Yang T."/>
            <person name="Huo Q."/>
            <person name="Li W."/>
            <person name="Guo W."/>
            <person name="Chen H."/>
            <person name="Zhou L."/>
            <person name="Ni X."/>
            <person name="Tian J."/>
            <person name="Zhou Y."/>
            <person name="Sheng Y."/>
            <person name="Liu T."/>
            <person name="Pan Y."/>
            <person name="Xia L."/>
            <person name="Li J."/>
            <person name="Zhao F."/>
            <person name="Cao W."/>
        </authorList>
    </citation>
    <scope>NUCLEOTIDE SEQUENCE</scope>
    <source>
        <strain evidence="1">Hyas-2018</strain>
    </source>
</reference>
<dbReference type="Proteomes" id="UP000821845">
    <property type="component" value="Chromosome 5"/>
</dbReference>
<dbReference type="EMBL" id="CM023485">
    <property type="protein sequence ID" value="KAH6930972.1"/>
    <property type="molecule type" value="Genomic_DNA"/>
</dbReference>
<accession>A0ACB7SA64</accession>
<evidence type="ECO:0000313" key="1">
    <source>
        <dbReference type="EMBL" id="KAH6930972.1"/>
    </source>
</evidence>
<sequence length="646" mass="72457">MRELQPTPMRVDRRRQRNSPLPLACILESAACISAGKVYLAETPVVAKAGIQKTAQRFLEKARTALPGTIWDDDEECIEIVKVRPCNDTEKQLCRPDESCSVKGTDVVCKCAEDEQLVNDICTSQYYYTVSFKLNSSLESQNCSDYAPRVKAAMRTALGYQVQAVKVVNCTEHITARLILNDPLPRPLQKRLQACEHRIGDVCMLYPMLPILRGSATEIEEENLCDSLLKDQEMAYEGVNECVKAGDYFWFRCKQGYREVKVKTQGRLRRSICEVDPDAPTPAPDPCLTIGAEVCGDVPCEPYSDHSGFTCKCGIDFFFDATERRCYNMKSCKVHKCERGLCVDQNGTFPASCQCNDYPDLTLNCRAIACLNTTLSCEDICLLKDSHRDTRCCQGWDPDHCEQQTHKYVASFQVNETRAPTAQYTVEQWADKHDMVEQAMQTVYGTSLTGIRILQCSDDYKVELNFASKPPRALLDKIRTCEHPDGNHGCFFPPTLHIVKDSVSEVKEEDLCETYLNNNLQHLKGLYVCKKEDNGRYALQCAEKYKAVASFTQGMLDIDICTAQCTRKPCKNGGTCETGVKTSFYCSCPPYFTGPTCEIPFEAYANTQKKLTAVGVVLSVLIMICVGAAAVVIRRIKNRNSPNEDM</sequence>